<keyword evidence="3" id="KW-1185">Reference proteome</keyword>
<dbReference type="RefSeq" id="WP_183417515.1">
    <property type="nucleotide sequence ID" value="NZ_JACHXA010000010.1"/>
</dbReference>
<proteinExistence type="predicted"/>
<dbReference type="Pfam" id="PF04248">
    <property type="entry name" value="NTP_transf_9"/>
    <property type="match status" value="1"/>
</dbReference>
<dbReference type="PANTHER" id="PTHR34310">
    <property type="entry name" value="DUF427 DOMAIN PROTEIN (AFU_ORTHOLOGUE AFUA_3G02220)"/>
    <property type="match status" value="1"/>
</dbReference>
<dbReference type="Gene3D" id="2.170.150.40">
    <property type="entry name" value="Domain of unknown function (DUF427)"/>
    <property type="match status" value="1"/>
</dbReference>
<reference evidence="2 3" key="1">
    <citation type="submission" date="2020-08" db="EMBL/GenBank/DDBJ databases">
        <title>Genomic Encyclopedia of Type Strains, Phase III (KMG-III): the genomes of soil and plant-associated and newly described type strains.</title>
        <authorList>
            <person name="Whitman W."/>
        </authorList>
    </citation>
    <scope>NUCLEOTIDE SEQUENCE [LARGE SCALE GENOMIC DNA]</scope>
    <source>
        <strain evidence="2 3">CECT 8803</strain>
    </source>
</reference>
<dbReference type="InterPro" id="IPR007361">
    <property type="entry name" value="DUF427"/>
</dbReference>
<evidence type="ECO:0000259" key="1">
    <source>
        <dbReference type="Pfam" id="PF04248"/>
    </source>
</evidence>
<dbReference type="PANTHER" id="PTHR34310:SF9">
    <property type="entry name" value="BLR5716 PROTEIN"/>
    <property type="match status" value="1"/>
</dbReference>
<dbReference type="EMBL" id="JACHXA010000010">
    <property type="protein sequence ID" value="MBB3066682.1"/>
    <property type="molecule type" value="Genomic_DNA"/>
</dbReference>
<feature type="domain" description="DUF427" evidence="1">
    <location>
        <begin position="18"/>
        <end position="106"/>
    </location>
</feature>
<accession>A0A839SW18</accession>
<dbReference type="Proteomes" id="UP000581135">
    <property type="component" value="Unassembled WGS sequence"/>
</dbReference>
<evidence type="ECO:0000313" key="3">
    <source>
        <dbReference type="Proteomes" id="UP000581135"/>
    </source>
</evidence>
<organism evidence="2 3">
    <name type="scientific">Limibacillus halophilus</name>
    <dbReference type="NCBI Taxonomy" id="1579333"/>
    <lineage>
        <taxon>Bacteria</taxon>
        <taxon>Pseudomonadati</taxon>
        <taxon>Pseudomonadota</taxon>
        <taxon>Alphaproteobacteria</taxon>
        <taxon>Rhodospirillales</taxon>
        <taxon>Rhodovibrionaceae</taxon>
        <taxon>Limibacillus</taxon>
    </lineage>
</organism>
<comment type="caution">
    <text evidence="2">The sequence shown here is derived from an EMBL/GenBank/DDBJ whole genome shotgun (WGS) entry which is preliminary data.</text>
</comment>
<sequence length="123" mass="13796">MPQKRVSLRPLNKRVTLKVAARPLALSDKAVLLHEDGYQPVLYLPISDIPDGLLIPSDTRTHCPHKGDARYFDLRLENATIKDAAWNYPVPIPGMEPLASLVAFYRDKLDAHKISLVEEVNGE</sequence>
<dbReference type="AlphaFoldDB" id="A0A839SW18"/>
<protein>
    <submittedName>
        <fullName evidence="2">Uncharacterized protein (DUF427 family)</fullName>
    </submittedName>
</protein>
<evidence type="ECO:0000313" key="2">
    <source>
        <dbReference type="EMBL" id="MBB3066682.1"/>
    </source>
</evidence>
<name>A0A839SW18_9PROT</name>
<gene>
    <name evidence="2" type="ORF">FHR98_002992</name>
</gene>
<dbReference type="InterPro" id="IPR038694">
    <property type="entry name" value="DUF427_sf"/>
</dbReference>